<dbReference type="Pfam" id="PF14504">
    <property type="entry name" value="CAP_assoc_N"/>
    <property type="match status" value="1"/>
</dbReference>
<keyword evidence="5" id="KW-1185">Reference proteome</keyword>
<dbReference type="AlphaFoldDB" id="A0A511UWV5"/>
<name>A0A511UWV5_9BACI</name>
<keyword evidence="1" id="KW-1133">Transmembrane helix</keyword>
<dbReference type="InterPro" id="IPR035940">
    <property type="entry name" value="CAP_sf"/>
</dbReference>
<dbReference type="InterPro" id="IPR014044">
    <property type="entry name" value="CAP_dom"/>
</dbReference>
<dbReference type="InterPro" id="IPR029410">
    <property type="entry name" value="CAP_assoc"/>
</dbReference>
<feature type="transmembrane region" description="Helical" evidence="1">
    <location>
        <begin position="5"/>
        <end position="22"/>
    </location>
</feature>
<evidence type="ECO:0000313" key="4">
    <source>
        <dbReference type="EMBL" id="GEN30321.1"/>
    </source>
</evidence>
<dbReference type="PANTHER" id="PTHR31157">
    <property type="entry name" value="SCP DOMAIN-CONTAINING PROTEIN"/>
    <property type="match status" value="1"/>
</dbReference>
<evidence type="ECO:0000256" key="1">
    <source>
        <dbReference type="SAM" id="Phobius"/>
    </source>
</evidence>
<dbReference type="EMBL" id="BJXW01000008">
    <property type="protein sequence ID" value="GEN30321.1"/>
    <property type="molecule type" value="Genomic_DNA"/>
</dbReference>
<dbReference type="Gene3D" id="3.40.33.10">
    <property type="entry name" value="CAP"/>
    <property type="match status" value="1"/>
</dbReference>
<sequence>MRYKMISGFIMLVVLISLIYVYEHNETSQKIIDWPLVEKKSEVKLKELPNEKLFNQLYTGSIYEWIGKTSDSLKREYGKPERQDLSAYGYEWWVYSDKDYYLQFGVEDGTIKTVYGTGDISIEPFEIGQTYKEINQDIAFIKEVSYLEKLNSYQFHLTDEEIKARPLIKLSQDVFIQLYFDTIKNQLSAIRVLTGDILLKHRPYEMMYRGHLPKVKELTDKEWRKVEKGMEKQIFDITNIFRKQFGVDHVSWDDNVSKVAYAHSKDMENNQYFSHYRLDGSGLKERLQEKDVYYLVAGENIAAQYPDAPSAMAGWLNSKGHREALLNKQYTHLGVGVYRLYYTQNFLGKP</sequence>
<keyword evidence="1" id="KW-0812">Transmembrane</keyword>
<feature type="domain" description="CAP-associated" evidence="3">
    <location>
        <begin position="66"/>
        <end position="204"/>
    </location>
</feature>
<comment type="caution">
    <text evidence="4">The sequence shown here is derived from an EMBL/GenBank/DDBJ whole genome shotgun (WGS) entry which is preliminary data.</text>
</comment>
<gene>
    <name evidence="4" type="primary">ylbC</name>
    <name evidence="4" type="ORF">CQU01_05590</name>
</gene>
<feature type="domain" description="SCP" evidence="2">
    <location>
        <begin position="236"/>
        <end position="344"/>
    </location>
</feature>
<keyword evidence="1" id="KW-0472">Membrane</keyword>
<reference evidence="4 5" key="1">
    <citation type="submission" date="2019-07" db="EMBL/GenBank/DDBJ databases">
        <title>Whole genome shotgun sequence of Cerasibacillus quisquiliarum NBRC 102429.</title>
        <authorList>
            <person name="Hosoyama A."/>
            <person name="Uohara A."/>
            <person name="Ohji S."/>
            <person name="Ichikawa N."/>
        </authorList>
    </citation>
    <scope>NUCLEOTIDE SEQUENCE [LARGE SCALE GENOMIC DNA]</scope>
    <source>
        <strain evidence="4 5">NBRC 102429</strain>
    </source>
</reference>
<evidence type="ECO:0000313" key="5">
    <source>
        <dbReference type="Proteomes" id="UP000321491"/>
    </source>
</evidence>
<evidence type="ECO:0000259" key="2">
    <source>
        <dbReference type="Pfam" id="PF00188"/>
    </source>
</evidence>
<proteinExistence type="predicted"/>
<dbReference type="RefSeq" id="WP_246118034.1">
    <property type="nucleotide sequence ID" value="NZ_BJXW01000008.1"/>
</dbReference>
<accession>A0A511UWV5</accession>
<dbReference type="Pfam" id="PF00188">
    <property type="entry name" value="CAP"/>
    <property type="match status" value="1"/>
</dbReference>
<dbReference type="Proteomes" id="UP000321491">
    <property type="component" value="Unassembled WGS sequence"/>
</dbReference>
<protein>
    <submittedName>
        <fullName evidence="4">Putative membrane protein YlbC</fullName>
    </submittedName>
</protein>
<organism evidence="4 5">
    <name type="scientific">Cerasibacillus quisquiliarum</name>
    <dbReference type="NCBI Taxonomy" id="227865"/>
    <lineage>
        <taxon>Bacteria</taxon>
        <taxon>Bacillati</taxon>
        <taxon>Bacillota</taxon>
        <taxon>Bacilli</taxon>
        <taxon>Bacillales</taxon>
        <taxon>Bacillaceae</taxon>
        <taxon>Cerasibacillus</taxon>
    </lineage>
</organism>
<dbReference type="CDD" id="cd05379">
    <property type="entry name" value="CAP_bacterial"/>
    <property type="match status" value="1"/>
</dbReference>
<evidence type="ECO:0000259" key="3">
    <source>
        <dbReference type="Pfam" id="PF14504"/>
    </source>
</evidence>
<dbReference type="PANTHER" id="PTHR31157:SF26">
    <property type="entry name" value="SCP-LIKE EXTRACELLULAR PROTEIN"/>
    <property type="match status" value="1"/>
</dbReference>
<dbReference type="SUPFAM" id="SSF55797">
    <property type="entry name" value="PR-1-like"/>
    <property type="match status" value="1"/>
</dbReference>